<name>G3T530_LOXAF</name>
<organism evidence="3 4">
    <name type="scientific">Loxodonta africana</name>
    <name type="common">African elephant</name>
    <dbReference type="NCBI Taxonomy" id="9785"/>
    <lineage>
        <taxon>Eukaryota</taxon>
        <taxon>Metazoa</taxon>
        <taxon>Chordata</taxon>
        <taxon>Craniata</taxon>
        <taxon>Vertebrata</taxon>
        <taxon>Euteleostomi</taxon>
        <taxon>Mammalia</taxon>
        <taxon>Eutheria</taxon>
        <taxon>Afrotheria</taxon>
        <taxon>Proboscidea</taxon>
        <taxon>Elephantidae</taxon>
        <taxon>Loxodonta</taxon>
    </lineage>
</organism>
<sequence>MSAEKKRLETSSTHLPATSQNSTQTFFSDGDDDEIKLDEEGFQEESLQEEFPEEEEYLEEEMYLEEEKYLKGNEYAYEIVYLPERQHLEEKAADSYVYEQFLNEEGENLEEEKYLEGTGYLGKEEYLEDGEYLEEDLPQGKRGLLRKEKPHLEWLGAKTRLVKQVWTGKLSHRRQQEAVAQQLQEQQQLTKNSLLISQEKLYNLVLASCKEAHSVQTTPIFGARSPDSGSPKSSPFCQIPVSKTANQCPSLCLMFPKFCFNSSGTLLALTDRATQTEWTYESKTAILLKSKQKGEQEDSKALEPQSYFMVEVKMCFPKPKVMESVSKTDYLEDLIEEPREALEVEDLDENFLNNTTYQTVFRAMLKEMAARSELEEDIDIPMTEHLESETRRKLGILLKKNFEKYKEAILWIMRKRETNRFAELGTFTFRLLYQKSPEIEEPEEGKIKKARHTVRHKKKVELDTEWMMKKTKVHQGDGKIILYPSGTLFQVLFPDGTGQIHYPSGNLAMLILSTNAKHFTYIILEDSEETWIRALINNSGHATFYNENRDIWLSLSHNLGYYFTEGGGQKAWNWWNLSLHIHAPPVQPISLTINRYINVQIRSQDNIFFYFVNKKKKIRLNLGTRYKYITPEALNEMKKKSIQEVEFGSTAQKIQILLGKMSKLLNLLTIPDLENFVESAMTFLVENFPKKTFQF</sequence>
<reference evidence="3" key="2">
    <citation type="submission" date="2025-08" db="UniProtKB">
        <authorList>
            <consortium name="Ensembl"/>
        </authorList>
    </citation>
    <scope>IDENTIFICATION</scope>
    <source>
        <strain evidence="3">Isolate ISIS603380</strain>
    </source>
</reference>
<accession>G3T530</accession>
<dbReference type="eggNOG" id="ENOG502S2BR">
    <property type="taxonomic scope" value="Eukaryota"/>
</dbReference>
<dbReference type="OMA" id="GGGQKAW"/>
<feature type="compositionally biased region" description="Polar residues" evidence="1">
    <location>
        <begin position="10"/>
        <end position="27"/>
    </location>
</feature>
<dbReference type="Proteomes" id="UP000007646">
    <property type="component" value="Unassembled WGS sequence"/>
</dbReference>
<dbReference type="Pfam" id="PF14977">
    <property type="entry name" value="FAM194"/>
    <property type="match status" value="1"/>
</dbReference>
<evidence type="ECO:0000256" key="1">
    <source>
        <dbReference type="SAM" id="MobiDB-lite"/>
    </source>
</evidence>
<dbReference type="AlphaFoldDB" id="G3T530"/>
<feature type="region of interest" description="Disordered" evidence="1">
    <location>
        <begin position="1"/>
        <end position="36"/>
    </location>
</feature>
<evidence type="ECO:0000313" key="4">
    <source>
        <dbReference type="Proteomes" id="UP000007646"/>
    </source>
</evidence>
<reference evidence="3" key="3">
    <citation type="submission" date="2025-09" db="UniProtKB">
        <authorList>
            <consortium name="Ensembl"/>
        </authorList>
    </citation>
    <scope>IDENTIFICATION</scope>
    <source>
        <strain evidence="3">Isolate ISIS603380</strain>
    </source>
</reference>
<evidence type="ECO:0000259" key="2">
    <source>
        <dbReference type="Pfam" id="PF14977"/>
    </source>
</evidence>
<feature type="domain" description="FAM194 C-terminal" evidence="2">
    <location>
        <begin position="476"/>
        <end position="676"/>
    </location>
</feature>
<evidence type="ECO:0000313" key="3">
    <source>
        <dbReference type="Ensembl" id="ENSLAFP00000008509.3"/>
    </source>
</evidence>
<proteinExistence type="predicted"/>
<keyword evidence="4" id="KW-1185">Reference proteome</keyword>
<protein>
    <recommendedName>
        <fullName evidence="2">FAM194 C-terminal domain-containing protein</fullName>
    </recommendedName>
</protein>
<dbReference type="Ensembl" id="ENSLAFT00000010155.3">
    <property type="protein sequence ID" value="ENSLAFP00000008509.3"/>
    <property type="gene ID" value="ENSLAFG00000010158.3"/>
</dbReference>
<dbReference type="GeneTree" id="ENSGT00940000153655"/>
<reference evidence="3 4" key="1">
    <citation type="submission" date="2009-06" db="EMBL/GenBank/DDBJ databases">
        <title>The Genome Sequence of Loxodonta africana (African elephant).</title>
        <authorList>
            <person name="Di Palma F."/>
            <person name="Heiman D."/>
            <person name="Young S."/>
            <person name="Johnson J."/>
            <person name="Lander E.S."/>
            <person name="Lindblad-Toh K."/>
        </authorList>
    </citation>
    <scope>NUCLEOTIDE SEQUENCE [LARGE SCALE GENOMIC DNA]</scope>
    <source>
        <strain evidence="3 4">Isolate ISIS603380</strain>
    </source>
</reference>
<dbReference type="InterPro" id="IPR029281">
    <property type="entry name" value="FAM194_C"/>
</dbReference>
<dbReference type="InParanoid" id="G3T530"/>
<dbReference type="PANTHER" id="PTHR23093">
    <property type="entry name" value="SIMILAR TO CHROMOSOME 3 OPEN READING FRAME 20"/>
    <property type="match status" value="1"/>
</dbReference>
<dbReference type="HOGENOM" id="CLU_025846_0_0_1"/>
<dbReference type="PANTHER" id="PTHR23093:SF17">
    <property type="entry name" value="GLUTAMATE-RICH PROTEIN 6B"/>
    <property type="match status" value="1"/>
</dbReference>